<dbReference type="SMART" id="SM00382">
    <property type="entry name" value="AAA"/>
    <property type="match status" value="1"/>
</dbReference>
<dbReference type="NCBIfam" id="TIGR00368">
    <property type="entry name" value="YifB family Mg chelatase-like AAA ATPase"/>
    <property type="match status" value="1"/>
</dbReference>
<proteinExistence type="inferred from homology"/>
<reference evidence="4" key="1">
    <citation type="submission" date="2017-09" db="EMBL/GenBank/DDBJ databases">
        <authorList>
            <person name="Varghese N."/>
            <person name="Submissions S."/>
        </authorList>
    </citation>
    <scope>NUCLEOTIDE SEQUENCE [LARGE SCALE GENOMIC DNA]</scope>
    <source>
        <strain evidence="4">DSM 44270</strain>
    </source>
</reference>
<dbReference type="InterPro" id="IPR027417">
    <property type="entry name" value="P-loop_NTPase"/>
</dbReference>
<dbReference type="InterPro" id="IPR004482">
    <property type="entry name" value="Mg_chelat-rel"/>
</dbReference>
<dbReference type="InterPro" id="IPR020568">
    <property type="entry name" value="Ribosomal_Su5_D2-typ_SF"/>
</dbReference>
<feature type="domain" description="AAA+ ATPase" evidence="2">
    <location>
        <begin position="210"/>
        <end position="393"/>
    </location>
</feature>
<evidence type="ECO:0000313" key="3">
    <source>
        <dbReference type="EMBL" id="SOD92942.1"/>
    </source>
</evidence>
<dbReference type="Gene3D" id="3.40.50.300">
    <property type="entry name" value="P-loop containing nucleotide triphosphate hydrolases"/>
    <property type="match status" value="1"/>
</dbReference>
<comment type="similarity">
    <text evidence="1">Belongs to the Mg-chelatase subunits D/I family. ComM subfamily.</text>
</comment>
<dbReference type="CDD" id="cd00009">
    <property type="entry name" value="AAA"/>
    <property type="match status" value="1"/>
</dbReference>
<dbReference type="InterPro" id="IPR014721">
    <property type="entry name" value="Ribsml_uS5_D2-typ_fold_subgr"/>
</dbReference>
<sequence>MTLARTWSVGLAGVHGAMVEVEVDMAQGVPHVALVGLPDAVVRQSVDRVRAAVVNAGASFPQRRITIGLSPASMPKQGSGFDLALAAAVLAASGVVPRESVDRLVLLGELGLDGSVRAIRGVLPAVLAAARAGHAQVVVPAANADEAALVDGVEVLAAATLAQVLAHLAGRERLAAHVRGPVPEPPPPLDLGDVVGQAAGRRAVEVAAAGGHHLFLAGPPGAGKTMLAERLPGLLPPLDEQAALEVTAIHSVAGTLPTGAPLVTRPTFEAPHHSATMAALIGGGSGQIRPGAVCRAHRGVLFLDEAPEFPRAVLDTLRQPLERGQVTIQRAAGSATFPCRAQLVLAANPCPCASAAGDTACTCSPLERRRYRSRLSGPLLDRIDLRVDLPPVTRAAWLDGVGQPESTAAVARRVAVARAAAGERLAGTGLAVNSQVPGRLLRERFAVPRPALRLAERALERGALSVRGFDRVLRVAWTISDLAGQTVPGPDDVAEALGMRLQRAAA</sequence>
<dbReference type="InterPro" id="IPR000523">
    <property type="entry name" value="Mg_chelatse_chII-like_cat_dom"/>
</dbReference>
<name>A0A286GBR9_9ACTN</name>
<dbReference type="SUPFAM" id="SSF54211">
    <property type="entry name" value="Ribosomal protein S5 domain 2-like"/>
    <property type="match status" value="1"/>
</dbReference>
<dbReference type="InterPro" id="IPR003593">
    <property type="entry name" value="AAA+_ATPase"/>
</dbReference>
<dbReference type="InterPro" id="IPR045006">
    <property type="entry name" value="CHLI-like"/>
</dbReference>
<dbReference type="GO" id="GO:0005524">
    <property type="term" value="F:ATP binding"/>
    <property type="evidence" value="ECO:0007669"/>
    <property type="project" value="InterPro"/>
</dbReference>
<accession>A0A286GBR9</accession>
<dbReference type="Pfam" id="PF13335">
    <property type="entry name" value="Mg_chelatase_C"/>
    <property type="match status" value="1"/>
</dbReference>
<gene>
    <name evidence="3" type="ORF">SAMN06272739_0086</name>
</gene>
<dbReference type="Pfam" id="PF13541">
    <property type="entry name" value="ChlI"/>
    <property type="match status" value="1"/>
</dbReference>
<keyword evidence="4" id="KW-1185">Reference proteome</keyword>
<dbReference type="Proteomes" id="UP000219482">
    <property type="component" value="Unassembled WGS sequence"/>
</dbReference>
<dbReference type="Pfam" id="PF01078">
    <property type="entry name" value="Mg_chelatase"/>
    <property type="match status" value="1"/>
</dbReference>
<dbReference type="InterPro" id="IPR025158">
    <property type="entry name" value="Mg_chelat-rel_C"/>
</dbReference>
<dbReference type="Gene3D" id="3.30.230.10">
    <property type="match status" value="1"/>
</dbReference>
<evidence type="ECO:0000259" key="2">
    <source>
        <dbReference type="SMART" id="SM00382"/>
    </source>
</evidence>
<organism evidence="3 4">
    <name type="scientific">Blastococcus haudaquaticus</name>
    <dbReference type="NCBI Taxonomy" id="1938745"/>
    <lineage>
        <taxon>Bacteria</taxon>
        <taxon>Bacillati</taxon>
        <taxon>Actinomycetota</taxon>
        <taxon>Actinomycetes</taxon>
        <taxon>Geodermatophilales</taxon>
        <taxon>Geodermatophilaceae</taxon>
        <taxon>Blastococcus</taxon>
    </lineage>
</organism>
<dbReference type="EMBL" id="OCNK01000001">
    <property type="protein sequence ID" value="SOD92942.1"/>
    <property type="molecule type" value="Genomic_DNA"/>
</dbReference>
<dbReference type="SUPFAM" id="SSF52540">
    <property type="entry name" value="P-loop containing nucleoside triphosphate hydrolases"/>
    <property type="match status" value="1"/>
</dbReference>
<dbReference type="PANTHER" id="PTHR32039:SF7">
    <property type="entry name" value="COMPETENCE PROTEIN COMM"/>
    <property type="match status" value="1"/>
</dbReference>
<dbReference type="PANTHER" id="PTHR32039">
    <property type="entry name" value="MAGNESIUM-CHELATASE SUBUNIT CHLI"/>
    <property type="match status" value="1"/>
</dbReference>
<protein>
    <submittedName>
        <fullName evidence="3">Magnesium chelatase family protein</fullName>
    </submittedName>
</protein>
<evidence type="ECO:0000313" key="4">
    <source>
        <dbReference type="Proteomes" id="UP000219482"/>
    </source>
</evidence>
<dbReference type="OrthoDB" id="9813147at2"/>
<evidence type="ECO:0000256" key="1">
    <source>
        <dbReference type="ARBA" id="ARBA00006354"/>
    </source>
</evidence>
<dbReference type="AlphaFoldDB" id="A0A286GBR9"/>
<dbReference type="RefSeq" id="WP_097181987.1">
    <property type="nucleotide sequence ID" value="NZ_OCNK01000001.1"/>
</dbReference>